<dbReference type="PROSITE" id="PS50191">
    <property type="entry name" value="CRAL_TRIO"/>
    <property type="match status" value="1"/>
</dbReference>
<dbReference type="CDD" id="cd00170">
    <property type="entry name" value="SEC14"/>
    <property type="match status" value="1"/>
</dbReference>
<dbReference type="Gene3D" id="3.40.525.10">
    <property type="entry name" value="CRAL-TRIO lipid binding domain"/>
    <property type="match status" value="1"/>
</dbReference>
<dbReference type="InterPro" id="IPR052578">
    <property type="entry name" value="PI_Transfer_CRAL-TRIO"/>
</dbReference>
<feature type="domain" description="CRAL-TRIO" evidence="2">
    <location>
        <begin position="160"/>
        <end position="325"/>
    </location>
</feature>
<dbReference type="SMART" id="SM00516">
    <property type="entry name" value="SEC14"/>
    <property type="match status" value="1"/>
</dbReference>
<dbReference type="InterPro" id="IPR036865">
    <property type="entry name" value="CRAL-TRIO_dom_sf"/>
</dbReference>
<feature type="region of interest" description="Disordered" evidence="1">
    <location>
        <begin position="1"/>
        <end position="25"/>
    </location>
</feature>
<evidence type="ECO:0000256" key="1">
    <source>
        <dbReference type="SAM" id="MobiDB-lite"/>
    </source>
</evidence>
<accession>A0A7S1BAT5</accession>
<dbReference type="SUPFAM" id="SSF52087">
    <property type="entry name" value="CRAL/TRIO domain"/>
    <property type="match status" value="1"/>
</dbReference>
<sequence>MNLNARPPKMMSGPQRNTEQPDTGQNTILEIEENGTKQFTNKADDESGSTTCVESKDMEEKLNAMLSELSSEEVEGAALTSYVYWQEINKKDLDPSLLDSLRQSKALAMARRCLVGDKGDSDLAMIRLRGTLQWRKKMDIDGMRRCFYNQDAQHNDLRQGLEFSMSTGKQIVRGFDRKGRYVHLLVPRLKVDGDSVEGILAATVYTAERAIAATERRTEGNLEKFYVVFDYTGFEYKHSVSLAAAKAVVFALRDHYPERVQQIYLLDAPFVFQFFWNIIQPFIDPVTRGKIQFLSGDEKHVEFSNLFDLEQAIPCQLAGGKLSATYDCTKFMVDVPFDCAYDEYLS</sequence>
<dbReference type="PANTHER" id="PTHR45824">
    <property type="entry name" value="GH16843P"/>
    <property type="match status" value="1"/>
</dbReference>
<dbReference type="PANTHER" id="PTHR45824:SF29">
    <property type="entry name" value="GH16843P"/>
    <property type="match status" value="1"/>
</dbReference>
<protein>
    <recommendedName>
        <fullName evidence="2">CRAL-TRIO domain-containing protein</fullName>
    </recommendedName>
</protein>
<organism evidence="3">
    <name type="scientific">Corethron hystrix</name>
    <dbReference type="NCBI Taxonomy" id="216773"/>
    <lineage>
        <taxon>Eukaryota</taxon>
        <taxon>Sar</taxon>
        <taxon>Stramenopiles</taxon>
        <taxon>Ochrophyta</taxon>
        <taxon>Bacillariophyta</taxon>
        <taxon>Coscinodiscophyceae</taxon>
        <taxon>Corethrophycidae</taxon>
        <taxon>Corethrales</taxon>
        <taxon>Corethraceae</taxon>
        <taxon>Corethron</taxon>
    </lineage>
</organism>
<evidence type="ECO:0000313" key="3">
    <source>
        <dbReference type="EMBL" id="CAD8880708.1"/>
    </source>
</evidence>
<proteinExistence type="predicted"/>
<dbReference type="AlphaFoldDB" id="A0A7S1BAT5"/>
<feature type="compositionally biased region" description="Polar residues" evidence="1">
    <location>
        <begin position="14"/>
        <end position="25"/>
    </location>
</feature>
<dbReference type="InterPro" id="IPR001251">
    <property type="entry name" value="CRAL-TRIO_dom"/>
</dbReference>
<evidence type="ECO:0000259" key="2">
    <source>
        <dbReference type="PROSITE" id="PS50191"/>
    </source>
</evidence>
<dbReference type="Pfam" id="PF00650">
    <property type="entry name" value="CRAL_TRIO"/>
    <property type="match status" value="1"/>
</dbReference>
<name>A0A7S1BAT5_9STRA</name>
<dbReference type="GO" id="GO:0008526">
    <property type="term" value="F:phosphatidylinositol transfer activity"/>
    <property type="evidence" value="ECO:0007669"/>
    <property type="project" value="TreeGrafter"/>
</dbReference>
<reference evidence="3" key="1">
    <citation type="submission" date="2021-01" db="EMBL/GenBank/DDBJ databases">
        <authorList>
            <person name="Corre E."/>
            <person name="Pelletier E."/>
            <person name="Niang G."/>
            <person name="Scheremetjew M."/>
            <person name="Finn R."/>
            <person name="Kale V."/>
            <person name="Holt S."/>
            <person name="Cochrane G."/>
            <person name="Meng A."/>
            <person name="Brown T."/>
            <person name="Cohen L."/>
        </authorList>
    </citation>
    <scope>NUCLEOTIDE SEQUENCE</scope>
    <source>
        <strain evidence="3">308</strain>
    </source>
</reference>
<gene>
    <name evidence="3" type="ORF">CHYS00102_LOCUS7894</name>
</gene>
<dbReference type="EMBL" id="HBFR01010945">
    <property type="protein sequence ID" value="CAD8880708.1"/>
    <property type="molecule type" value="Transcribed_RNA"/>
</dbReference>